<keyword evidence="1" id="KW-1133">Transmembrane helix</keyword>
<proteinExistence type="predicted"/>
<keyword evidence="1" id="KW-0472">Membrane</keyword>
<reference evidence="2" key="1">
    <citation type="journal article" date="2021" name="Sci. Rep.">
        <title>Diploid genomic architecture of Nitzschia inconspicua, an elite biomass production diatom.</title>
        <authorList>
            <person name="Oliver A."/>
            <person name="Podell S."/>
            <person name="Pinowska A."/>
            <person name="Traller J.C."/>
            <person name="Smith S.R."/>
            <person name="McClure R."/>
            <person name="Beliaev A."/>
            <person name="Bohutskyi P."/>
            <person name="Hill E.A."/>
            <person name="Rabines A."/>
            <person name="Zheng H."/>
            <person name="Allen L.Z."/>
            <person name="Kuo A."/>
            <person name="Grigoriev I.V."/>
            <person name="Allen A.E."/>
            <person name="Hazlebeck D."/>
            <person name="Allen E.E."/>
        </authorList>
    </citation>
    <scope>NUCLEOTIDE SEQUENCE</scope>
    <source>
        <strain evidence="2">Hildebrandi</strain>
    </source>
</reference>
<sequence>MRQRTQIPRASPRHCNWHQPWDDILCTFLAKFILEVLGGGGAIWGFSEACGLRSQDTIWFWRPMALLTALVFGLRWLWQLYGALLLLNNRYSPHMITTKQSMMQPPNAVIQLPTIDDDDLALEEHERTATKTADALSSSSVRPVCRATHSNDVLLPAEGILCGLSRREILRWGLTILSSTLILGDNSTPPAHAYTPDTDPLKESLYLLCRVQEATLLQERYIQRKRPPIAKMKLTLRLVERSYRIQDQVNFVSRYIPADNIVAATSAGNQAAESLQEAISFVYDFPVNNVEQQQQPMTSDQRSFLLQALQDTRQQITEFVTYLPDQTALLAARTRVEEENKLNRDEFDPDLADEATGVYNPIELPWKSTTTTILKQ</sequence>
<evidence type="ECO:0000313" key="3">
    <source>
        <dbReference type="Proteomes" id="UP000693970"/>
    </source>
</evidence>
<gene>
    <name evidence="2" type="ORF">IV203_013650</name>
</gene>
<accession>A0A9K3M689</accession>
<feature type="transmembrane region" description="Helical" evidence="1">
    <location>
        <begin position="64"/>
        <end position="87"/>
    </location>
</feature>
<evidence type="ECO:0000313" key="2">
    <source>
        <dbReference type="EMBL" id="KAG7374555.1"/>
    </source>
</evidence>
<dbReference type="EMBL" id="JAGRRH010000001">
    <property type="protein sequence ID" value="KAG7374555.1"/>
    <property type="molecule type" value="Genomic_DNA"/>
</dbReference>
<dbReference type="AlphaFoldDB" id="A0A9K3M689"/>
<name>A0A9K3M689_9STRA</name>
<evidence type="ECO:0000256" key="1">
    <source>
        <dbReference type="SAM" id="Phobius"/>
    </source>
</evidence>
<keyword evidence="3" id="KW-1185">Reference proteome</keyword>
<keyword evidence="1" id="KW-0812">Transmembrane</keyword>
<reference evidence="2" key="2">
    <citation type="submission" date="2021-04" db="EMBL/GenBank/DDBJ databases">
        <authorList>
            <person name="Podell S."/>
        </authorList>
    </citation>
    <scope>NUCLEOTIDE SEQUENCE</scope>
    <source>
        <strain evidence="2">Hildebrandi</strain>
    </source>
</reference>
<dbReference type="OrthoDB" id="43387at2759"/>
<organism evidence="2 3">
    <name type="scientific">Nitzschia inconspicua</name>
    <dbReference type="NCBI Taxonomy" id="303405"/>
    <lineage>
        <taxon>Eukaryota</taxon>
        <taxon>Sar</taxon>
        <taxon>Stramenopiles</taxon>
        <taxon>Ochrophyta</taxon>
        <taxon>Bacillariophyta</taxon>
        <taxon>Bacillariophyceae</taxon>
        <taxon>Bacillariophycidae</taxon>
        <taxon>Bacillariales</taxon>
        <taxon>Bacillariaceae</taxon>
        <taxon>Nitzschia</taxon>
    </lineage>
</organism>
<comment type="caution">
    <text evidence="2">The sequence shown here is derived from an EMBL/GenBank/DDBJ whole genome shotgun (WGS) entry which is preliminary data.</text>
</comment>
<protein>
    <submittedName>
        <fullName evidence="2">Uncharacterized protein</fullName>
    </submittedName>
</protein>
<dbReference type="Proteomes" id="UP000693970">
    <property type="component" value="Unassembled WGS sequence"/>
</dbReference>